<name>A0A292ZCK8_SPHSA</name>
<sequence>MRRPGQFSVLSVKDIICSEITASFMADAAFKIIHVGFRVKA</sequence>
<proteinExistence type="predicted"/>
<comment type="caution">
    <text evidence="1">The sequence shown here is derived from an EMBL/GenBank/DDBJ whole genome shotgun (WGS) entry which is preliminary data.</text>
</comment>
<reference evidence="1 2" key="1">
    <citation type="journal article" date="2013" name="Biodegradation">
        <title>Occurrence of 4-tert-butylphenol (4-t-BP) biodegradation in an aquatic sample caused by the presence of Spirodela polyrrhiza and isolation of a 4-t-BP-utilizing bacterium.</title>
        <authorList>
            <person name="Ogata Y."/>
            <person name="Toyama T."/>
            <person name="Yu N."/>
            <person name="Wang X."/>
            <person name="Sei K."/>
            <person name="Ike M."/>
        </authorList>
    </citation>
    <scope>NUCLEOTIDE SEQUENCE [LARGE SCALE GENOMIC DNA]</scope>
    <source>
        <strain evidence="1 2">OMI</strain>
    </source>
</reference>
<accession>A0A292ZCK8</accession>
<dbReference type="AlphaFoldDB" id="A0A292ZCK8"/>
<gene>
    <name evidence="1" type="ORF">SFOMI_1398</name>
</gene>
<dbReference type="Proteomes" id="UP000221538">
    <property type="component" value="Unassembled WGS sequence"/>
</dbReference>
<evidence type="ECO:0000313" key="2">
    <source>
        <dbReference type="Proteomes" id="UP000221538"/>
    </source>
</evidence>
<evidence type="ECO:0000313" key="1">
    <source>
        <dbReference type="EMBL" id="GAY20868.1"/>
    </source>
</evidence>
<organism evidence="1 2">
    <name type="scientific">Sphingobium fuliginis (strain ATCC 27551)</name>
    <dbReference type="NCBI Taxonomy" id="336203"/>
    <lineage>
        <taxon>Bacteria</taxon>
        <taxon>Pseudomonadati</taxon>
        <taxon>Pseudomonadota</taxon>
        <taxon>Alphaproteobacteria</taxon>
        <taxon>Sphingomonadales</taxon>
        <taxon>Sphingomonadaceae</taxon>
        <taxon>Sphingobium</taxon>
    </lineage>
</organism>
<reference evidence="1 2" key="2">
    <citation type="journal article" date="2013" name="Environ. Sci. Technol.">
        <title>The 4-tert-butylphenol-utilizing bacterium Sphingobium fuliginis OMI can degrade bisphenols via phenolic ring hydroxylation and meta-cleavage pathway.</title>
        <authorList>
            <person name="Ogata Y."/>
            <person name="Goda S."/>
            <person name="Toyama T."/>
            <person name="Sei K."/>
            <person name="Ike M."/>
        </authorList>
    </citation>
    <scope>NUCLEOTIDE SEQUENCE [LARGE SCALE GENOMIC DNA]</scope>
    <source>
        <strain evidence="1 2">OMI</strain>
    </source>
</reference>
<protein>
    <submittedName>
        <fullName evidence="1">Uncharacterized protein</fullName>
    </submittedName>
</protein>
<dbReference type="EMBL" id="BEWI01000031">
    <property type="protein sequence ID" value="GAY20868.1"/>
    <property type="molecule type" value="Genomic_DNA"/>
</dbReference>